<feature type="domain" description="HTH Mu-type" evidence="2">
    <location>
        <begin position="8"/>
        <end position="74"/>
    </location>
</feature>
<reference evidence="4" key="1">
    <citation type="submission" date="2016-01" db="EMBL/GenBank/DDBJ databases">
        <title>Draft genome of Chromobacterium sp. F49.</title>
        <authorList>
            <person name="Hong K.W."/>
        </authorList>
    </citation>
    <scope>NUCLEOTIDE SEQUENCE [LARGE SCALE GENOMIC DNA]</scope>
    <source>
        <strain evidence="4">CN10</strain>
    </source>
</reference>
<dbReference type="InterPro" id="IPR015378">
    <property type="entry name" value="Transposase-like_Mu_C"/>
</dbReference>
<sequence length="724" mass="79688">MSHIEIKTHYSAAELAAMQLPGLPGTIQGLGIRAKAEAWEARKRAGRGGGFEYALASLPAAAQDAIRQRQAKALLAEAKGSQAVTTREQRVARREEQLNLTLHTVEQLTDAQRSVAEARCALVSEVLKVAMVLGKKKAAAHVADAARQRALPPLLQQLVDRANAKSNEARAVSSRTLLRWCSLFESTSSPSERLRRLAPQQRQPDMAMPWWLGEFLAAYRKPGKPPLSEAYRAFVKALPVNETAPSEHAVRRLLKKLPPVMLYQGRHTGAALKAKLPFVRRDWSQLEPGDVLVGDGHGVKCTVINPETGKPQQLEVTLGLDGASRLAAGWSIALSENVIAVSDMLRHALTHYPPWLIYYSDNGAGETGKVLDAPLTGILPRVGIHHETGIPGNAQGRGLIERAWQTITIPLARKYPTFRGKDADRDTLRLVNRDISRALTAARHAPEGATVAIPHVPSFAQFVADLEAAIQAYNDTPHSSLPKRGGVHMTPREYFEAYRRPDEAVLSPLELNDLFRPTFTRVARRGEVQLWNNVYFSHDLMKVDGQQVQVGVDIHDPAQVVIRTMAGRFVCLAEVDGNKRAAFPVSLKDHLLENRVKGQVKRAQNKIDLARETLTPALTLAAGEVLPGISGRDIAGAFERLPVVQEVFESALTQPVAVRVVNEGDFVVPKEPQQRIALHRRLQARAEAGGPLSEREGKWLVSYAKSHEFKVMNQKYAETWTVSA</sequence>
<dbReference type="STRING" id="1452487.AVW16_06675"/>
<dbReference type="SUPFAM" id="SSF50610">
    <property type="entry name" value="mu transposase, C-terminal domain"/>
    <property type="match status" value="1"/>
</dbReference>
<dbReference type="InterPro" id="IPR036388">
    <property type="entry name" value="WH-like_DNA-bd_sf"/>
</dbReference>
<dbReference type="GO" id="GO:0003677">
    <property type="term" value="F:DNA binding"/>
    <property type="evidence" value="ECO:0007669"/>
    <property type="project" value="InterPro"/>
</dbReference>
<protein>
    <recommendedName>
        <fullName evidence="5">Transposase</fullName>
    </recommendedName>
</protein>
<dbReference type="InterPro" id="IPR036397">
    <property type="entry name" value="RNaseH_sf"/>
</dbReference>
<feature type="domain" description="Integrase catalytic" evidence="1">
    <location>
        <begin position="284"/>
        <end position="499"/>
    </location>
</feature>
<dbReference type="PROSITE" id="PS51702">
    <property type="entry name" value="HTH_MU"/>
    <property type="match status" value="1"/>
</dbReference>
<dbReference type="InterPro" id="IPR009061">
    <property type="entry name" value="DNA-bd_dom_put_sf"/>
</dbReference>
<dbReference type="EMBL" id="LQQU01000009">
    <property type="protein sequence ID" value="KZE34154.1"/>
    <property type="molecule type" value="Genomic_DNA"/>
</dbReference>
<dbReference type="InterPro" id="IPR009004">
    <property type="entry name" value="Transposase_Mu_C"/>
</dbReference>
<organism evidence="3 4">
    <name type="scientific">Crenobacter luteus</name>
    <dbReference type="NCBI Taxonomy" id="1452487"/>
    <lineage>
        <taxon>Bacteria</taxon>
        <taxon>Pseudomonadati</taxon>
        <taxon>Pseudomonadota</taxon>
        <taxon>Betaproteobacteria</taxon>
        <taxon>Neisseriales</taxon>
        <taxon>Neisseriaceae</taxon>
        <taxon>Crenobacter</taxon>
    </lineage>
</organism>
<name>A0A165FTI6_9NEIS</name>
<dbReference type="InterPro" id="IPR003314">
    <property type="entry name" value="Mu-type_HTH"/>
</dbReference>
<evidence type="ECO:0000259" key="2">
    <source>
        <dbReference type="PROSITE" id="PS51702"/>
    </source>
</evidence>
<dbReference type="Gene3D" id="1.10.10.10">
    <property type="entry name" value="Winged helix-like DNA-binding domain superfamily/Winged helix DNA-binding domain"/>
    <property type="match status" value="1"/>
</dbReference>
<keyword evidence="4" id="KW-1185">Reference proteome</keyword>
<evidence type="ECO:0000313" key="3">
    <source>
        <dbReference type="EMBL" id="KZE34154.1"/>
    </source>
</evidence>
<dbReference type="InterPro" id="IPR012337">
    <property type="entry name" value="RNaseH-like_sf"/>
</dbReference>
<gene>
    <name evidence="3" type="ORF">AVW16_06675</name>
</gene>
<dbReference type="Pfam" id="PF02316">
    <property type="entry name" value="HTH_Tnp_Mu_1"/>
    <property type="match status" value="1"/>
</dbReference>
<dbReference type="Gene3D" id="3.30.420.10">
    <property type="entry name" value="Ribonuclease H-like superfamily/Ribonuclease H"/>
    <property type="match status" value="1"/>
</dbReference>
<dbReference type="InterPro" id="IPR001584">
    <property type="entry name" value="Integrase_cat-core"/>
</dbReference>
<evidence type="ECO:0008006" key="5">
    <source>
        <dbReference type="Google" id="ProtNLM"/>
    </source>
</evidence>
<evidence type="ECO:0000259" key="1">
    <source>
        <dbReference type="PROSITE" id="PS50994"/>
    </source>
</evidence>
<dbReference type="SUPFAM" id="SSF53098">
    <property type="entry name" value="Ribonuclease H-like"/>
    <property type="match status" value="1"/>
</dbReference>
<comment type="caution">
    <text evidence="3">The sequence shown here is derived from an EMBL/GenBank/DDBJ whole genome shotgun (WGS) entry which is preliminary data.</text>
</comment>
<dbReference type="Proteomes" id="UP000076625">
    <property type="component" value="Unassembled WGS sequence"/>
</dbReference>
<dbReference type="GO" id="GO:0015074">
    <property type="term" value="P:DNA integration"/>
    <property type="evidence" value="ECO:0007669"/>
    <property type="project" value="InterPro"/>
</dbReference>
<dbReference type="SUPFAM" id="SSF46955">
    <property type="entry name" value="Putative DNA-binding domain"/>
    <property type="match status" value="1"/>
</dbReference>
<proteinExistence type="predicted"/>
<evidence type="ECO:0000313" key="4">
    <source>
        <dbReference type="Proteomes" id="UP000076625"/>
    </source>
</evidence>
<dbReference type="Pfam" id="PF09299">
    <property type="entry name" value="Mu-transpos_C"/>
    <property type="match status" value="1"/>
</dbReference>
<dbReference type="RefSeq" id="WP_066610285.1">
    <property type="nucleotide sequence ID" value="NZ_LQQU01000009.1"/>
</dbReference>
<accession>A0A165FTI6</accession>
<dbReference type="AlphaFoldDB" id="A0A165FTI6"/>
<dbReference type="PROSITE" id="PS50994">
    <property type="entry name" value="INTEGRASE"/>
    <property type="match status" value="1"/>
</dbReference>